<dbReference type="InterPro" id="IPR008972">
    <property type="entry name" value="Cupredoxin"/>
</dbReference>
<evidence type="ECO:0000256" key="9">
    <source>
        <dbReference type="SAM" id="SignalP"/>
    </source>
</evidence>
<dbReference type="Pfam" id="PF07731">
    <property type="entry name" value="Cu-oxidase_2"/>
    <property type="match status" value="2"/>
</dbReference>
<dbReference type="PANTHER" id="PTHR11709">
    <property type="entry name" value="MULTI-COPPER OXIDASE"/>
    <property type="match status" value="1"/>
</dbReference>
<feature type="signal peptide" evidence="9">
    <location>
        <begin position="1"/>
        <end position="26"/>
    </location>
</feature>
<feature type="domain" description="Plastocyanin-like" evidence="11">
    <location>
        <begin position="588"/>
        <end position="623"/>
    </location>
</feature>
<comment type="catalytic activity">
    <reaction evidence="1">
        <text>4 hydroquinone + O2 = 4 benzosemiquinone + 2 H2O</text>
        <dbReference type="Rhea" id="RHEA:11276"/>
        <dbReference type="ChEBI" id="CHEBI:15377"/>
        <dbReference type="ChEBI" id="CHEBI:15379"/>
        <dbReference type="ChEBI" id="CHEBI:17594"/>
        <dbReference type="ChEBI" id="CHEBI:17977"/>
        <dbReference type="EC" id="1.10.3.2"/>
    </reaction>
</comment>
<sequence length="662" mass="74443">MISLTFTRLFGFFLFLALRHINLADASKVSSSQAPWAPTTVLVVSRTNISADCTIRPSVTINGTFPAPELRFKAGQKLWIRVINELEDETTTIHFHGLAQFGSPFADGTVKLSQFALSSLSRLEAVTLITNFSYRMIRQAHSRLFPSMAKMMLMDRLLLLLHWRCPRSIYHAHHRFQAITAYGSFIIEEKDVPPPYKYDEELTLMFGDYYHATDKQIVTGLASTPIKFLGEPQSLAVNGQALGSCNSTSLFGCTKNCHPHVVHVKPGKTYRVRTIGITALTFLYFSIESHSKLTLIEVDGGYIKPTSTPYMELGSGQRYSFLLKTKTLEQLQGKHGQLDFYGRVESRWREKRDMGSFILRYDLGSSASNPTHSAQKSATVPSPTRQSYLSTLITDPTELDKIVPLPNEDQEWVSCRFRPLRIKKEAPTAAQVNRRIFISSQQKKAPDGSVNWFVNNLTYVEQKPKVPLLVRAYTDGLRPDYEAAFANNGYDAKLDAYPIKLGEVIEFIIVNVASTVNVAEVHPWHLHGQKFFVIGQGYGEFTEDSYKKINQDNHLKNKRSIERDTQVVFAGKNNKLFKGPMPSGSHVGWLVIRLVANTPGAFLVHCHLQVHAIMGMSLVMLVAIENLPPLPQNFLKSYTSPGGSRLKEPISYFDSVKKLQSS</sequence>
<keyword evidence="7" id="KW-0186">Copper</keyword>
<dbReference type="Pfam" id="PF07732">
    <property type="entry name" value="Cu-oxidase_3"/>
    <property type="match status" value="1"/>
</dbReference>
<reference evidence="14" key="3">
    <citation type="journal article" date="2018" name="Mol. Plant Microbe Interact.">
        <title>Genome sequence resources for the wheat stripe rust pathogen (Puccinia striiformis f. sp. tritici) and the barley stripe rust pathogen (Puccinia striiformis f. sp. hordei).</title>
        <authorList>
            <person name="Xia C."/>
            <person name="Wang M."/>
            <person name="Yin C."/>
            <person name="Cornejo O.E."/>
            <person name="Hulbert S.H."/>
            <person name="Chen X."/>
        </authorList>
    </citation>
    <scope>NUCLEOTIDE SEQUENCE [LARGE SCALE GENOMIC DNA]</scope>
    <source>
        <strain evidence="14">93TX-2</strain>
    </source>
</reference>
<feature type="domain" description="Plastocyanin-like" evidence="12">
    <location>
        <begin position="44"/>
        <end position="117"/>
    </location>
</feature>
<dbReference type="InterPro" id="IPR033138">
    <property type="entry name" value="Cu_oxidase_CS"/>
</dbReference>
<keyword evidence="14" id="KW-1185">Reference proteome</keyword>
<gene>
    <name evidence="13" type="ORF">PSHT_12403</name>
</gene>
<evidence type="ECO:0000259" key="10">
    <source>
        <dbReference type="Pfam" id="PF00394"/>
    </source>
</evidence>
<dbReference type="VEuPathDB" id="FungiDB:PSHT_12403"/>
<evidence type="ECO:0000256" key="7">
    <source>
        <dbReference type="ARBA" id="ARBA00023008"/>
    </source>
</evidence>
<evidence type="ECO:0000256" key="8">
    <source>
        <dbReference type="ARBA" id="ARBA00023180"/>
    </source>
</evidence>
<dbReference type="CDD" id="cd13873">
    <property type="entry name" value="CuRO_2_AAO_like_2"/>
    <property type="match status" value="1"/>
</dbReference>
<organism evidence="13 14">
    <name type="scientific">Puccinia striiformis</name>
    <dbReference type="NCBI Taxonomy" id="27350"/>
    <lineage>
        <taxon>Eukaryota</taxon>
        <taxon>Fungi</taxon>
        <taxon>Dikarya</taxon>
        <taxon>Basidiomycota</taxon>
        <taxon>Pucciniomycotina</taxon>
        <taxon>Pucciniomycetes</taxon>
        <taxon>Pucciniales</taxon>
        <taxon>Pucciniaceae</taxon>
        <taxon>Puccinia</taxon>
    </lineage>
</organism>
<evidence type="ECO:0000256" key="1">
    <source>
        <dbReference type="ARBA" id="ARBA00000349"/>
    </source>
</evidence>
<keyword evidence="5" id="KW-0479">Metal-binding</keyword>
<dbReference type="PROSITE" id="PS00080">
    <property type="entry name" value="MULTICOPPER_OXIDASE2"/>
    <property type="match status" value="1"/>
</dbReference>
<dbReference type="Gene3D" id="2.60.40.420">
    <property type="entry name" value="Cupredoxins - blue copper proteins"/>
    <property type="match status" value="3"/>
</dbReference>
<dbReference type="SUPFAM" id="SSF49503">
    <property type="entry name" value="Cupredoxins"/>
    <property type="match status" value="3"/>
</dbReference>
<feature type="chain" id="PRO_5015646232" description="laccase" evidence="9">
    <location>
        <begin position="27"/>
        <end position="662"/>
    </location>
</feature>
<dbReference type="InterPro" id="IPR002355">
    <property type="entry name" value="Cu_oxidase_Cu_BS"/>
</dbReference>
<protein>
    <recommendedName>
        <fullName evidence="4">laccase</fullName>
        <ecNumber evidence="4">1.10.3.2</ecNumber>
    </recommendedName>
</protein>
<dbReference type="EC" id="1.10.3.2" evidence="4"/>
<dbReference type="PROSITE" id="PS00079">
    <property type="entry name" value="MULTICOPPER_OXIDASE1"/>
    <property type="match status" value="1"/>
</dbReference>
<dbReference type="EMBL" id="PKSM01000226">
    <property type="protein sequence ID" value="POW01736.1"/>
    <property type="molecule type" value="Genomic_DNA"/>
</dbReference>
<comment type="caution">
    <text evidence="13">The sequence shown here is derived from an EMBL/GenBank/DDBJ whole genome shotgun (WGS) entry which is preliminary data.</text>
</comment>
<evidence type="ECO:0000256" key="5">
    <source>
        <dbReference type="ARBA" id="ARBA00022723"/>
    </source>
</evidence>
<feature type="domain" description="Plastocyanin-like" evidence="10">
    <location>
        <begin position="201"/>
        <end position="327"/>
    </location>
</feature>
<keyword evidence="8" id="KW-0325">Glycoprotein</keyword>
<evidence type="ECO:0000256" key="2">
    <source>
        <dbReference type="ARBA" id="ARBA00001935"/>
    </source>
</evidence>
<comment type="cofactor">
    <cofactor evidence="2">
        <name>Cu cation</name>
        <dbReference type="ChEBI" id="CHEBI:23378"/>
    </cofactor>
</comment>
<evidence type="ECO:0000313" key="14">
    <source>
        <dbReference type="Proteomes" id="UP000238274"/>
    </source>
</evidence>
<name>A0A2S4UWU0_9BASI</name>
<evidence type="ECO:0000259" key="11">
    <source>
        <dbReference type="Pfam" id="PF07731"/>
    </source>
</evidence>
<dbReference type="InterPro" id="IPR001117">
    <property type="entry name" value="Cu-oxidase_2nd"/>
</dbReference>
<comment type="similarity">
    <text evidence="3">Belongs to the multicopper oxidase family.</text>
</comment>
<dbReference type="Pfam" id="PF00394">
    <property type="entry name" value="Cu-oxidase"/>
    <property type="match status" value="1"/>
</dbReference>
<dbReference type="GO" id="GO:0005507">
    <property type="term" value="F:copper ion binding"/>
    <property type="evidence" value="ECO:0007669"/>
    <property type="project" value="InterPro"/>
</dbReference>
<dbReference type="PANTHER" id="PTHR11709:SF394">
    <property type="entry name" value="FI03373P-RELATED"/>
    <property type="match status" value="1"/>
</dbReference>
<keyword evidence="9" id="KW-0732">Signal</keyword>
<evidence type="ECO:0000259" key="12">
    <source>
        <dbReference type="Pfam" id="PF07732"/>
    </source>
</evidence>
<accession>A0A2S4UWU0</accession>
<reference evidence="13 14" key="1">
    <citation type="submission" date="2017-12" db="EMBL/GenBank/DDBJ databases">
        <title>Gene loss provides genomic basis for host adaptation in cereal stripe rust fungi.</title>
        <authorList>
            <person name="Xia C."/>
        </authorList>
    </citation>
    <scope>NUCLEOTIDE SEQUENCE [LARGE SCALE GENOMIC DNA]</scope>
    <source>
        <strain evidence="13 14">93TX-2</strain>
    </source>
</reference>
<dbReference type="GO" id="GO:0052716">
    <property type="term" value="F:hydroquinone:oxygen oxidoreductase activity"/>
    <property type="evidence" value="ECO:0007669"/>
    <property type="project" value="UniProtKB-EC"/>
</dbReference>
<dbReference type="InterPro" id="IPR045087">
    <property type="entry name" value="Cu-oxidase_fam"/>
</dbReference>
<dbReference type="Proteomes" id="UP000238274">
    <property type="component" value="Unassembled WGS sequence"/>
</dbReference>
<evidence type="ECO:0000256" key="4">
    <source>
        <dbReference type="ARBA" id="ARBA00012297"/>
    </source>
</evidence>
<dbReference type="VEuPathDB" id="FungiDB:PSTT_12168"/>
<dbReference type="InterPro" id="IPR011706">
    <property type="entry name" value="Cu-oxidase_C"/>
</dbReference>
<dbReference type="InterPro" id="IPR011707">
    <property type="entry name" value="Cu-oxidase-like_N"/>
</dbReference>
<proteinExistence type="inferred from homology"/>
<reference evidence="14" key="2">
    <citation type="journal article" date="2018" name="BMC Genomics">
        <title>Genomic insights into host adaptation between the wheat stripe rust pathogen (Puccinia striiformis f. sp. tritici) and the barley stripe rust pathogen (Puccinia striiformis f. sp. hordei).</title>
        <authorList>
            <person name="Xia C."/>
            <person name="Wang M."/>
            <person name="Yin C."/>
            <person name="Cornejo O.E."/>
            <person name="Hulbert S.H."/>
            <person name="Chen X."/>
        </authorList>
    </citation>
    <scope>NUCLEOTIDE SEQUENCE [LARGE SCALE GENOMIC DNA]</scope>
    <source>
        <strain evidence="14">93TX-2</strain>
    </source>
</reference>
<evidence type="ECO:0000256" key="3">
    <source>
        <dbReference type="ARBA" id="ARBA00010609"/>
    </source>
</evidence>
<dbReference type="AlphaFoldDB" id="A0A2S4UWU0"/>
<feature type="domain" description="Plastocyanin-like" evidence="11">
    <location>
        <begin position="476"/>
        <end position="571"/>
    </location>
</feature>
<evidence type="ECO:0000256" key="6">
    <source>
        <dbReference type="ARBA" id="ARBA00023002"/>
    </source>
</evidence>
<keyword evidence="6" id="KW-0560">Oxidoreductase</keyword>
<dbReference type="OrthoDB" id="2121828at2759"/>
<evidence type="ECO:0000313" key="13">
    <source>
        <dbReference type="EMBL" id="POW01736.1"/>
    </source>
</evidence>